<dbReference type="EMBL" id="LN835306">
    <property type="protein sequence ID" value="CRH00735.1"/>
    <property type="molecule type" value="Genomic_DNA"/>
</dbReference>
<feature type="region of interest" description="Disordered" evidence="6">
    <location>
        <begin position="78"/>
        <end position="109"/>
    </location>
</feature>
<dbReference type="SUPFAM" id="SSF54001">
    <property type="entry name" value="Cysteine proteinases"/>
    <property type="match status" value="1"/>
</dbReference>
<feature type="active site" evidence="4">
    <location>
        <position position="1483"/>
    </location>
</feature>
<dbReference type="RefSeq" id="XP_028533738.1">
    <property type="nucleotide sequence ID" value="XM_028677339.1"/>
</dbReference>
<dbReference type="SMART" id="SM00720">
    <property type="entry name" value="calpain_III"/>
    <property type="match status" value="1"/>
</dbReference>
<dbReference type="OrthoDB" id="167576at2759"/>
<feature type="compositionally biased region" description="Basic and acidic residues" evidence="6">
    <location>
        <begin position="85"/>
        <end position="96"/>
    </location>
</feature>
<dbReference type="SMART" id="SM00230">
    <property type="entry name" value="CysPc"/>
    <property type="match status" value="1"/>
</dbReference>
<reference evidence="8 9" key="1">
    <citation type="submission" date="2015-04" db="EMBL/GenBank/DDBJ databases">
        <authorList>
            <consortium name="Pathogen Informatics"/>
        </authorList>
    </citation>
    <scope>NUCLEOTIDE SEQUENCE [LARGE SCALE GENOMIC DNA]</scope>
    <source>
        <strain evidence="8 9">SGS1</strain>
    </source>
</reference>
<evidence type="ECO:0000256" key="3">
    <source>
        <dbReference type="ARBA" id="ARBA00022807"/>
    </source>
</evidence>
<dbReference type="InterPro" id="IPR051297">
    <property type="entry name" value="PalB/RIM13"/>
</dbReference>
<feature type="active site" evidence="4">
    <location>
        <position position="1463"/>
    </location>
</feature>
<evidence type="ECO:0000313" key="8">
    <source>
        <dbReference type="EMBL" id="CRH00735.1"/>
    </source>
</evidence>
<feature type="region of interest" description="Disordered" evidence="6">
    <location>
        <begin position="530"/>
        <end position="550"/>
    </location>
</feature>
<keyword evidence="2 4" id="KW-0378">Hydrolase</keyword>
<dbReference type="EC" id="3.4.22.-" evidence="8"/>
<keyword evidence="1 4" id="KW-0645">Protease</keyword>
<dbReference type="InterPro" id="IPR036213">
    <property type="entry name" value="Calpain_III_sf"/>
</dbReference>
<dbReference type="GO" id="GO:0006508">
    <property type="term" value="P:proteolysis"/>
    <property type="evidence" value="ECO:0007669"/>
    <property type="project" value="UniProtKB-KW"/>
</dbReference>
<evidence type="ECO:0000259" key="7">
    <source>
        <dbReference type="PROSITE" id="PS50203"/>
    </source>
</evidence>
<dbReference type="Gene3D" id="3.90.70.10">
    <property type="entry name" value="Cysteine proteinases"/>
    <property type="match status" value="1"/>
</dbReference>
<evidence type="ECO:0000313" key="9">
    <source>
        <dbReference type="Proteomes" id="UP000220158"/>
    </source>
</evidence>
<feature type="coiled-coil region" evidence="5">
    <location>
        <begin position="674"/>
        <end position="714"/>
    </location>
</feature>
<proteinExistence type="predicted"/>
<dbReference type="InterPro" id="IPR038765">
    <property type="entry name" value="Papain-like_cys_pep_sf"/>
</dbReference>
<name>A0A1J1HAV7_PLARL</name>
<dbReference type="InterPro" id="IPR022682">
    <property type="entry name" value="Calpain_domain_III"/>
</dbReference>
<dbReference type="PANTHER" id="PTHR46143:SF1">
    <property type="entry name" value="CALPAIN-7"/>
    <property type="match status" value="1"/>
</dbReference>
<sequence length="2044" mass="241474">MGCTFSKVREKKKNDENNSIKINNDTYNELKIDSLKEGSNSTINKIKRKSYKNKFNEISNKYFIKNCNTNSNNEIIKSSNKHFTRLNDKKQGREQANKNGKSSSFKSKNKMCIEEEKKKKEKLKEIEQMKVIKHKEKKKENEKKEEIICKTKFKEIKKIEKQNNRKGNKKNNEENIKEKEKENKFENNSFTGIINTINNNLIKRKFSSRDKKKSSICKIEKLILEKKKKLLCKNKKENFTEENKRKNEENNDNSRMSYKKKEEKIISDIKKNKEVLLYYHDFRNMKLKKNYFIYIYEFYKYNDNKFNLFSLMPSHIAENTYASKILFESSLIGKYIILPWIENDPDIKNNLYLKYVLNYIQKKKEIGNVNSCEENGEISYCGFFQSKNEQTGTNNLLRYSSVNKNYLHKFESEHNLKRKLRSINSNGINTKKKDNKYVSSRNLSIDNLYRLHLRKNSLCKLQSSKKKKKKKINIKNAKTLNKSIQTDLEDGNTRENNFNKNRTVKKINQSLIQQKKKSNIIYSLNKTEYHEDSNLKKRRNENEKRVSEKEKITKIKSKDNNEKKELNEKIDNENLGYDLSNYSYIENGKKKSKNNNSKKKNLNNNYDNKYDYYITSIEHTKKRNIRGTNINIKNKSDIKIIKKKKNVVKPSYSFEDNMRVTLIKKTLEFKSSDLKITKEEIEKDKENVKRSEMKKEKELKYEEEREVKKKHDQENKKKEVVGMVSRISGINDKKEKKKLKEENHNKKFFSKKNNKTNYYKYSKNKEINISNKKKVNTKIKITDSHKMAYEEVSTKKKNKYKKNKELKSENYSDSNFYLNNKRENNNNKIDEIKQRDFTKMNKLEVEKKALQECDHKYKLNENCIKKNYMSCWKCNKKRCIFHYLNHFKLYGWLNFKWTDPDGFLELSNRQKKKFHTWKRLSDLYDNPIVMSTDLYNNCIRQGFVADCSFLSSLTVLIEYEKKHKIPVLSSIISPCTSHYLYVNKTWPIFNPSGMYICRLHCNGIQRKIIIDDYVPVKINNALLVAYSNNQKELWVTLLEKAFVKLMGGSYSMFGSNPGSDLYYLTGWIPVTISFKSKIRSSPPSFDKSTMHSLQKKNSKIKKNEFNESKYYIKRISKDEQNSHYKLISKTQKREKIKKVPAIEKEEKMKHKKKKSIKRRQLAFPFMKKNNCTNKICNVNHSIISNYHTLKNCVNLNLHRLHRNSNYSYLREDFIKYKKLKIYWAFKEMYLSQEKKIKKGKKKIFKKNQNGKKCVRSLYSNGCLNSLNTQIEYKLEENNSTEGNHIINNSVNYNLENNTLMEHSSIEINLKNMNLMNPTLITTYSFNNLIHSNVITDMSRNNDLFDINIRKKKLLKESKDYEIYKNYRNKFINEEISNMDLSSYVCGSIDNYSDLNKKEESLTPEVENEEYDKRWDIIWNNIYDGIKKGKCVVCLGTLELKDAAPSGLDYPEGVSMSTGIVTRHAYSILNIETHNEDKLLYIKNPWGCIRWKGKYSHYDVTTWTKELQRKLNYSLEKAKSKDDGCFWIPWKDVVKYFSHIYICWNSVIFPYQFEIHTKWENSAFLNSSILLDDTHLVAYNPQFALHVNVRKQDLSEDGLYYIGKKPIEVWVLLSRHVRERKTDVSQKYLALHIHAGKDRIICPLFPIKQGIYSNGECTFTKLVIGGVEDNFNYDVKKQKNNTSNENNFNSSLDSEQEFLRNVDFVLIVSQYSQKEEFNFTLKVFSHTHLSLYELPPLLPENYESLYFKGEWTNKSAGGCSNNLWSYFRNPHIRFYVPEESPFCIFLECSQEHSVNLRIFKGLTSSPRGLKKGEVISSGAYKAGCCYIECTLKSGVYCLIPSLYRANTTGNYQICIHYPKFKQKPILYFIPYAYTLPPFSFFKYVVVPLYSLKNYSVILFHTTSVTLLSLRITFLQNRDIKGIPLVNIYKIVSSTDFFTNDCENGNIIKNNYFNTTISYNGSIYKLIEKCNIHGSSGNDILPLSTCAYDYYIKFNSVLISLVELENNLTSYLLLITTNIKDDILCNHEVHFVSDKAITIDKCYPIH</sequence>
<evidence type="ECO:0000256" key="6">
    <source>
        <dbReference type="SAM" id="MobiDB-lite"/>
    </source>
</evidence>
<feature type="domain" description="Calpain catalytic" evidence="7">
    <location>
        <begin position="917"/>
        <end position="1545"/>
    </location>
</feature>
<dbReference type="GO" id="GO:0004198">
    <property type="term" value="F:calcium-dependent cysteine-type endopeptidase activity"/>
    <property type="evidence" value="ECO:0007669"/>
    <property type="project" value="InterPro"/>
</dbReference>
<evidence type="ECO:0000256" key="2">
    <source>
        <dbReference type="ARBA" id="ARBA00022801"/>
    </source>
</evidence>
<keyword evidence="5" id="KW-0175">Coiled coil</keyword>
<evidence type="ECO:0000256" key="5">
    <source>
        <dbReference type="SAM" id="Coils"/>
    </source>
</evidence>
<dbReference type="SUPFAM" id="SSF49758">
    <property type="entry name" value="Calpain large subunit, middle domain (domain III)"/>
    <property type="match status" value="2"/>
</dbReference>
<protein>
    <submittedName>
        <fullName evidence="8">Calpain, putative</fullName>
        <ecNumber evidence="8">3.4.22.-</ecNumber>
    </submittedName>
</protein>
<dbReference type="PANTHER" id="PTHR46143">
    <property type="entry name" value="CALPAIN-7"/>
    <property type="match status" value="1"/>
</dbReference>
<organism evidence="8 9">
    <name type="scientific">Plasmodium relictum</name>
    <dbReference type="NCBI Taxonomy" id="85471"/>
    <lineage>
        <taxon>Eukaryota</taxon>
        <taxon>Sar</taxon>
        <taxon>Alveolata</taxon>
        <taxon>Apicomplexa</taxon>
        <taxon>Aconoidasida</taxon>
        <taxon>Haemosporida</taxon>
        <taxon>Plasmodiidae</taxon>
        <taxon>Plasmodium</taxon>
        <taxon>Plasmodium (Haemamoeba)</taxon>
    </lineage>
</organism>
<dbReference type="Proteomes" id="UP000220158">
    <property type="component" value="Chromosome 11"/>
</dbReference>
<dbReference type="InterPro" id="IPR001300">
    <property type="entry name" value="Peptidase_C2_calpain_cat"/>
</dbReference>
<dbReference type="Pfam" id="PF01067">
    <property type="entry name" value="Calpain_III"/>
    <property type="match status" value="1"/>
</dbReference>
<feature type="active site" evidence="4">
    <location>
        <position position="947"/>
    </location>
</feature>
<gene>
    <name evidence="8" type="ORF">PRELSG_1108200</name>
</gene>
<dbReference type="KEGG" id="prel:PRELSG_1108200"/>
<feature type="region of interest" description="Disordered" evidence="6">
    <location>
        <begin position="1"/>
        <end position="21"/>
    </location>
</feature>
<dbReference type="GeneID" id="39736858"/>
<dbReference type="PROSITE" id="PS50203">
    <property type="entry name" value="CALPAIN_CAT"/>
    <property type="match status" value="1"/>
</dbReference>
<dbReference type="Pfam" id="PF00648">
    <property type="entry name" value="Peptidase_C2"/>
    <property type="match status" value="2"/>
</dbReference>
<dbReference type="OMA" id="HTKWENS"/>
<keyword evidence="3 4" id="KW-0788">Thiol protease</keyword>
<feature type="region of interest" description="Disordered" evidence="6">
    <location>
        <begin position="160"/>
        <end position="181"/>
    </location>
</feature>
<accession>A0A1J1HAV7</accession>
<keyword evidence="9" id="KW-1185">Reference proteome</keyword>
<evidence type="ECO:0000256" key="4">
    <source>
        <dbReference type="PROSITE-ProRule" id="PRU00239"/>
    </source>
</evidence>
<dbReference type="VEuPathDB" id="PlasmoDB:PRELSG_1108200"/>
<dbReference type="Gene3D" id="2.60.120.380">
    <property type="match status" value="1"/>
</dbReference>
<evidence type="ECO:0000256" key="1">
    <source>
        <dbReference type="ARBA" id="ARBA00022670"/>
    </source>
</evidence>
<feature type="compositionally biased region" description="Low complexity" evidence="6">
    <location>
        <begin position="97"/>
        <end position="106"/>
    </location>
</feature>
<dbReference type="InterPro" id="IPR022683">
    <property type="entry name" value="Calpain_III"/>
</dbReference>
<feature type="compositionally biased region" description="Basic and acidic residues" evidence="6">
    <location>
        <begin position="170"/>
        <end position="181"/>
    </location>
</feature>